<comment type="caution">
    <text evidence="1">The sequence shown here is derived from an EMBL/GenBank/DDBJ whole genome shotgun (WGS) entry which is preliminary data.</text>
</comment>
<dbReference type="EMBL" id="JABBWG010000059">
    <property type="protein sequence ID" value="KAG1804318.1"/>
    <property type="molecule type" value="Genomic_DNA"/>
</dbReference>
<dbReference type="RefSeq" id="XP_041186886.1">
    <property type="nucleotide sequence ID" value="XM_041341157.1"/>
</dbReference>
<reference evidence="1" key="1">
    <citation type="journal article" date="2020" name="New Phytol.">
        <title>Comparative genomics reveals dynamic genome evolution in host specialist ectomycorrhizal fungi.</title>
        <authorList>
            <person name="Lofgren L.A."/>
            <person name="Nguyen N.H."/>
            <person name="Vilgalys R."/>
            <person name="Ruytinx J."/>
            <person name="Liao H.L."/>
            <person name="Branco S."/>
            <person name="Kuo A."/>
            <person name="LaButti K."/>
            <person name="Lipzen A."/>
            <person name="Andreopoulos W."/>
            <person name="Pangilinan J."/>
            <person name="Riley R."/>
            <person name="Hundley H."/>
            <person name="Na H."/>
            <person name="Barry K."/>
            <person name="Grigoriev I.V."/>
            <person name="Stajich J.E."/>
            <person name="Kennedy P.G."/>
        </authorList>
    </citation>
    <scope>NUCLEOTIDE SEQUENCE</scope>
    <source>
        <strain evidence="1">MN1</strain>
    </source>
</reference>
<accession>A0A9P7J5V2</accession>
<keyword evidence="2" id="KW-1185">Reference proteome</keyword>
<dbReference type="Proteomes" id="UP000807769">
    <property type="component" value="Unassembled WGS sequence"/>
</dbReference>
<organism evidence="1 2">
    <name type="scientific">Suillus subaureus</name>
    <dbReference type="NCBI Taxonomy" id="48587"/>
    <lineage>
        <taxon>Eukaryota</taxon>
        <taxon>Fungi</taxon>
        <taxon>Dikarya</taxon>
        <taxon>Basidiomycota</taxon>
        <taxon>Agaricomycotina</taxon>
        <taxon>Agaricomycetes</taxon>
        <taxon>Agaricomycetidae</taxon>
        <taxon>Boletales</taxon>
        <taxon>Suillineae</taxon>
        <taxon>Suillaceae</taxon>
        <taxon>Suillus</taxon>
    </lineage>
</organism>
<name>A0A9P7J5V2_9AGAM</name>
<dbReference type="GeneID" id="64635173"/>
<evidence type="ECO:0000313" key="2">
    <source>
        <dbReference type="Proteomes" id="UP000807769"/>
    </source>
</evidence>
<gene>
    <name evidence="1" type="ORF">BJ212DRAFT_1486739</name>
</gene>
<protein>
    <submittedName>
        <fullName evidence="1">Uncharacterized protein</fullName>
    </submittedName>
</protein>
<sequence length="132" mass="14636">MLQCTDELPPQIELLDSEDEEVIPLLDNYQDLPAHEESNNACYMGGVNGGLSMDTGHHHQLDILEWDNEPELTGAKEAFGLDDAGVENEIPPGIYHAYFDSQQLVQCITHSLTFLQNVPEARHFLALCDAAS</sequence>
<evidence type="ECO:0000313" key="1">
    <source>
        <dbReference type="EMBL" id="KAG1804318.1"/>
    </source>
</evidence>
<dbReference type="OrthoDB" id="2692358at2759"/>
<proteinExistence type="predicted"/>
<dbReference type="AlphaFoldDB" id="A0A9P7J5V2"/>